<organism evidence="3 4">
    <name type="scientific">Lactiplantibacillus daowaiensis</name>
    <dbReference type="NCBI Taxonomy" id="2559918"/>
    <lineage>
        <taxon>Bacteria</taxon>
        <taxon>Bacillati</taxon>
        <taxon>Bacillota</taxon>
        <taxon>Bacilli</taxon>
        <taxon>Lactobacillales</taxon>
        <taxon>Lactobacillaceae</taxon>
        <taxon>Lactiplantibacillus</taxon>
    </lineage>
</organism>
<comment type="caution">
    <text evidence="3">The sequence shown here is derived from an EMBL/GenBank/DDBJ whole genome shotgun (WGS) entry which is preliminary data.</text>
</comment>
<keyword evidence="2" id="KW-0804">Transcription</keyword>
<dbReference type="Proteomes" id="UP001596282">
    <property type="component" value="Unassembled WGS sequence"/>
</dbReference>
<dbReference type="RefSeq" id="WP_223876608.1">
    <property type="nucleotide sequence ID" value="NZ_BJDJ01000005.1"/>
</dbReference>
<evidence type="ECO:0000313" key="3">
    <source>
        <dbReference type="EMBL" id="MFC6181749.1"/>
    </source>
</evidence>
<dbReference type="InterPro" id="IPR036271">
    <property type="entry name" value="Tet_transcr_reg_TetR-rel_C_sf"/>
</dbReference>
<name>A0ABW1S231_9LACO</name>
<gene>
    <name evidence="3" type="ORF">ACFP5Y_10990</name>
</gene>
<dbReference type="SUPFAM" id="SSF48498">
    <property type="entry name" value="Tetracyclin repressor-like, C-terminal domain"/>
    <property type="match status" value="1"/>
</dbReference>
<keyword evidence="1" id="KW-0805">Transcription regulation</keyword>
<evidence type="ECO:0000256" key="1">
    <source>
        <dbReference type="ARBA" id="ARBA00023015"/>
    </source>
</evidence>
<proteinExistence type="predicted"/>
<sequence length="193" mass="21646">MVATQKLTPAQVTDQFMRQFWQYGVAQTTVDDLVTVGQLSRSQFYRRYHSKSVALRQSLQAYQQVLDQQLTQLIQRDRDMGTPLPALLADCLLMPFQSERWPAGCLMVNLMAEMGHRDALVADQTQAIYMALQTRFVGLLSDYANDLPDSVANVAASLMQVRTGLQILAKQQPSAPQLKQQALASVMLIVREA</sequence>
<evidence type="ECO:0000256" key="2">
    <source>
        <dbReference type="ARBA" id="ARBA00023163"/>
    </source>
</evidence>
<protein>
    <submittedName>
        <fullName evidence="3">TetR/AcrR family transcriptional regulator</fullName>
    </submittedName>
</protein>
<reference evidence="4" key="1">
    <citation type="journal article" date="2019" name="Int. J. Syst. Evol. Microbiol.">
        <title>The Global Catalogue of Microorganisms (GCM) 10K type strain sequencing project: providing services to taxonomists for standard genome sequencing and annotation.</title>
        <authorList>
            <consortium name="The Broad Institute Genomics Platform"/>
            <consortium name="The Broad Institute Genome Sequencing Center for Infectious Disease"/>
            <person name="Wu L."/>
            <person name="Ma J."/>
        </authorList>
    </citation>
    <scope>NUCLEOTIDE SEQUENCE [LARGE SCALE GENOMIC DNA]</scope>
    <source>
        <strain evidence="4">CCM 8933</strain>
    </source>
</reference>
<evidence type="ECO:0000313" key="4">
    <source>
        <dbReference type="Proteomes" id="UP001596282"/>
    </source>
</evidence>
<dbReference type="PANTHER" id="PTHR47506:SF1">
    <property type="entry name" value="HTH-TYPE TRANSCRIPTIONAL REGULATOR YJDC"/>
    <property type="match status" value="1"/>
</dbReference>
<accession>A0ABW1S231</accession>
<dbReference type="SUPFAM" id="SSF46689">
    <property type="entry name" value="Homeodomain-like"/>
    <property type="match status" value="1"/>
</dbReference>
<dbReference type="PANTHER" id="PTHR47506">
    <property type="entry name" value="TRANSCRIPTIONAL REGULATORY PROTEIN"/>
    <property type="match status" value="1"/>
</dbReference>
<dbReference type="InterPro" id="IPR009057">
    <property type="entry name" value="Homeodomain-like_sf"/>
</dbReference>
<dbReference type="Gene3D" id="1.10.357.10">
    <property type="entry name" value="Tetracycline Repressor, domain 2"/>
    <property type="match status" value="1"/>
</dbReference>
<keyword evidence="4" id="KW-1185">Reference proteome</keyword>
<dbReference type="EMBL" id="JBHSSC010000041">
    <property type="protein sequence ID" value="MFC6181749.1"/>
    <property type="molecule type" value="Genomic_DNA"/>
</dbReference>